<proteinExistence type="inferred from homology"/>
<dbReference type="NCBIfam" id="TIGR02340">
    <property type="entry name" value="chap_CCT_alpha"/>
    <property type="match status" value="1"/>
</dbReference>
<dbReference type="NCBIfam" id="NF041083">
    <property type="entry name" value="thermosome_beta"/>
    <property type="match status" value="1"/>
</dbReference>
<comment type="function">
    <text evidence="9">Molecular chaperone; assists the folding of proteins upon ATP hydrolysis. Known to play a role, in vitro, in the folding of actin and tubulin.</text>
</comment>
<dbReference type="GO" id="GO:0051082">
    <property type="term" value="F:unfolded protein binding"/>
    <property type="evidence" value="ECO:0007669"/>
    <property type="project" value="InterPro"/>
</dbReference>
<keyword evidence="6 11" id="KW-0547">Nucleotide-binding</keyword>
<keyword evidence="8 11" id="KW-0143">Chaperone</keyword>
<dbReference type="InterPro" id="IPR053374">
    <property type="entry name" value="TCP-1_chaperonin"/>
</dbReference>
<protein>
    <recommendedName>
        <fullName evidence="4">T-complex protein 1 subunit alpha</fullName>
    </recommendedName>
    <alternativeName>
        <fullName evidence="10">CCT-alpha</fullName>
    </alternativeName>
</protein>
<dbReference type="AlphaFoldDB" id="A0A7S3SL76"/>
<dbReference type="NCBIfam" id="NF041082">
    <property type="entry name" value="thermosome_alpha"/>
    <property type="match status" value="1"/>
</dbReference>
<dbReference type="PRINTS" id="PR00304">
    <property type="entry name" value="TCOMPLEXTCP1"/>
</dbReference>
<dbReference type="InterPro" id="IPR027409">
    <property type="entry name" value="GroEL-like_apical_dom_sf"/>
</dbReference>
<dbReference type="CDD" id="cd03335">
    <property type="entry name" value="TCP1_alpha"/>
    <property type="match status" value="1"/>
</dbReference>
<organism evidence="12">
    <name type="scientific">Strombidinopsis acuminata</name>
    <dbReference type="NCBI Taxonomy" id="141414"/>
    <lineage>
        <taxon>Eukaryota</taxon>
        <taxon>Sar</taxon>
        <taxon>Alveolata</taxon>
        <taxon>Ciliophora</taxon>
        <taxon>Intramacronucleata</taxon>
        <taxon>Spirotrichea</taxon>
        <taxon>Choreotrichia</taxon>
        <taxon>Choreotrichida</taxon>
        <taxon>Strombidinopsidae</taxon>
        <taxon>Strombidinopsis</taxon>
    </lineage>
</organism>
<evidence type="ECO:0000256" key="10">
    <source>
        <dbReference type="ARBA" id="ARBA00030049"/>
    </source>
</evidence>
<evidence type="ECO:0000256" key="2">
    <source>
        <dbReference type="ARBA" id="ARBA00008020"/>
    </source>
</evidence>
<evidence type="ECO:0000256" key="7">
    <source>
        <dbReference type="ARBA" id="ARBA00022840"/>
    </source>
</evidence>
<evidence type="ECO:0000256" key="5">
    <source>
        <dbReference type="ARBA" id="ARBA00022490"/>
    </source>
</evidence>
<dbReference type="FunFam" id="3.50.7.10:FF:000009">
    <property type="entry name" value="T-complex protein 1 subunit alpha"/>
    <property type="match status" value="1"/>
</dbReference>
<dbReference type="EMBL" id="HBIQ01048444">
    <property type="protein sequence ID" value="CAE0557497.1"/>
    <property type="molecule type" value="Transcribed_RNA"/>
</dbReference>
<dbReference type="Gene3D" id="1.10.560.10">
    <property type="entry name" value="GroEL-like equatorial domain"/>
    <property type="match status" value="1"/>
</dbReference>
<dbReference type="PROSITE" id="PS00995">
    <property type="entry name" value="TCP1_3"/>
    <property type="match status" value="1"/>
</dbReference>
<dbReference type="FunFam" id="1.10.560.10:FF:000070">
    <property type="entry name" value="Uncharacterized protein"/>
    <property type="match status" value="1"/>
</dbReference>
<dbReference type="Pfam" id="PF00118">
    <property type="entry name" value="Cpn60_TCP1"/>
    <property type="match status" value="1"/>
</dbReference>
<evidence type="ECO:0000256" key="4">
    <source>
        <dbReference type="ARBA" id="ARBA00014424"/>
    </source>
</evidence>
<dbReference type="InterPro" id="IPR054827">
    <property type="entry name" value="thermosome_alpha"/>
</dbReference>
<comment type="subunit">
    <text evidence="3">Heterooligomeric complex of about 850 to 900 kDa that forms two stacked rings, 12 to 16 nm in diameter.</text>
</comment>
<keyword evidence="7 11" id="KW-0067">ATP-binding</keyword>
<evidence type="ECO:0000313" key="12">
    <source>
        <dbReference type="EMBL" id="CAE0557497.1"/>
    </source>
</evidence>
<evidence type="ECO:0000256" key="1">
    <source>
        <dbReference type="ARBA" id="ARBA00004496"/>
    </source>
</evidence>
<sequence length="544" mass="58975">MSNLAIAGERTSGQEIRTQNVTACLSVANVVKSSLGPVGLDKMLVDDLGEVTITNDGATILAQLEVEHPAAKVLVELSEMQDKEVGDGTTSVVILAAELLKRANELIKNSIHPTSVMSGYRLAMKESIKFIKDQLVVRTDKLGRDIPFQIAKTTLSSKIFGRESDFFANMAVDAMAMVKEVNPETGKAFYPIKSVGILKQHGGSAKDSTLINGYTIAGGRAAQGMPRYIKNAKIALLDIDLRKTKMAMGVSVVVTDPKKLEEIRQREADITKERIQLLLKAGANVILTTKGIDDMALKYFVEANCIAMRRVRKDDMRRIAKLTGGTMMITLADMEGNESFDPSLLGVADEVMEERICDDDHVIIKGGKSQRYCSVLLRGANSHMLDEVDRSLHDALCAVKRALESSSVVPGGGCVESALSIYLENFATTLGSREQLAIAEFAEALLVIPKQLSVNAAQDATDVVAKLRATHNAAQTDASKSEYKRYGLDCISGEIQNNLQAGIIEPALSKVKMIQFATEAAITVLRIDDMIKLAPEEQGQPGMM</sequence>
<evidence type="ECO:0000256" key="3">
    <source>
        <dbReference type="ARBA" id="ARBA00011531"/>
    </source>
</evidence>
<dbReference type="PANTHER" id="PTHR11353">
    <property type="entry name" value="CHAPERONIN"/>
    <property type="match status" value="1"/>
</dbReference>
<dbReference type="SUPFAM" id="SSF48592">
    <property type="entry name" value="GroEL equatorial domain-like"/>
    <property type="match status" value="1"/>
</dbReference>
<reference evidence="12" key="1">
    <citation type="submission" date="2021-01" db="EMBL/GenBank/DDBJ databases">
        <authorList>
            <person name="Corre E."/>
            <person name="Pelletier E."/>
            <person name="Niang G."/>
            <person name="Scheremetjew M."/>
            <person name="Finn R."/>
            <person name="Kale V."/>
            <person name="Holt S."/>
            <person name="Cochrane G."/>
            <person name="Meng A."/>
            <person name="Brown T."/>
            <person name="Cohen L."/>
        </authorList>
    </citation>
    <scope>NUCLEOTIDE SEQUENCE</scope>
    <source>
        <strain evidence="12">SPMC142</strain>
    </source>
</reference>
<comment type="subcellular location">
    <subcellularLocation>
        <location evidence="1">Cytoplasm</location>
    </subcellularLocation>
</comment>
<dbReference type="GO" id="GO:0016887">
    <property type="term" value="F:ATP hydrolysis activity"/>
    <property type="evidence" value="ECO:0007669"/>
    <property type="project" value="InterPro"/>
</dbReference>
<dbReference type="Gene3D" id="3.30.260.10">
    <property type="entry name" value="TCP-1-like chaperonin intermediate domain"/>
    <property type="match status" value="1"/>
</dbReference>
<evidence type="ECO:0000256" key="8">
    <source>
        <dbReference type="ARBA" id="ARBA00023186"/>
    </source>
</evidence>
<evidence type="ECO:0000256" key="11">
    <source>
        <dbReference type="RuleBase" id="RU004187"/>
    </source>
</evidence>
<dbReference type="SUPFAM" id="SSF52029">
    <property type="entry name" value="GroEL apical domain-like"/>
    <property type="match status" value="1"/>
</dbReference>
<dbReference type="InterPro" id="IPR017998">
    <property type="entry name" value="Chaperone_TCP-1"/>
</dbReference>
<accession>A0A7S3SL76</accession>
<evidence type="ECO:0000256" key="9">
    <source>
        <dbReference type="ARBA" id="ARBA00024677"/>
    </source>
</evidence>
<dbReference type="InterPro" id="IPR002423">
    <property type="entry name" value="Cpn60/GroEL/TCP-1"/>
</dbReference>
<dbReference type="GO" id="GO:0140662">
    <property type="term" value="F:ATP-dependent protein folding chaperone"/>
    <property type="evidence" value="ECO:0007669"/>
    <property type="project" value="InterPro"/>
</dbReference>
<dbReference type="GO" id="GO:0005524">
    <property type="term" value="F:ATP binding"/>
    <property type="evidence" value="ECO:0007669"/>
    <property type="project" value="UniProtKB-KW"/>
</dbReference>
<dbReference type="GO" id="GO:0005737">
    <property type="term" value="C:cytoplasm"/>
    <property type="evidence" value="ECO:0007669"/>
    <property type="project" value="UniProtKB-SubCell"/>
</dbReference>
<dbReference type="InterPro" id="IPR027410">
    <property type="entry name" value="TCP-1-like_intermed_sf"/>
</dbReference>
<gene>
    <name evidence="12" type="ORF">SACU0126_LOCUS15384</name>
</gene>
<dbReference type="PROSITE" id="PS00751">
    <property type="entry name" value="TCP1_2"/>
    <property type="match status" value="1"/>
</dbReference>
<dbReference type="InterPro" id="IPR002194">
    <property type="entry name" value="Chaperonin_TCP-1_CS"/>
</dbReference>
<evidence type="ECO:0000256" key="6">
    <source>
        <dbReference type="ARBA" id="ARBA00022741"/>
    </source>
</evidence>
<comment type="similarity">
    <text evidence="2 11">Belongs to the TCP-1 chaperonin family.</text>
</comment>
<dbReference type="PROSITE" id="PS00750">
    <property type="entry name" value="TCP1_1"/>
    <property type="match status" value="1"/>
</dbReference>
<keyword evidence="5" id="KW-0963">Cytoplasm</keyword>
<dbReference type="Gene3D" id="3.50.7.10">
    <property type="entry name" value="GroEL"/>
    <property type="match status" value="1"/>
</dbReference>
<dbReference type="SUPFAM" id="SSF54849">
    <property type="entry name" value="GroEL-intermediate domain like"/>
    <property type="match status" value="1"/>
</dbReference>
<dbReference type="InterPro" id="IPR012715">
    <property type="entry name" value="Chap_CCT_alpha"/>
</dbReference>
<dbReference type="InterPro" id="IPR027413">
    <property type="entry name" value="GROEL-like_equatorial_sf"/>
</dbReference>
<name>A0A7S3SL76_9SPIT</name>